<dbReference type="Proteomes" id="UP000007798">
    <property type="component" value="Unassembled WGS sequence"/>
</dbReference>
<dbReference type="SMART" id="SM00718">
    <property type="entry name" value="DM4_12"/>
    <property type="match status" value="1"/>
</dbReference>
<dbReference type="OrthoDB" id="8180611at2759"/>
<dbReference type="KEGG" id="dwi:6649434"/>
<protein>
    <submittedName>
        <fullName evidence="2">Uncharacterized protein</fullName>
    </submittedName>
</protein>
<evidence type="ECO:0000313" key="2">
    <source>
        <dbReference type="EMBL" id="EDW83404.2"/>
    </source>
</evidence>
<dbReference type="PANTHER" id="PTHR21253:SF0">
    <property type="entry name" value="F-BOX ONLY PROTEIN 11-RELATED"/>
    <property type="match status" value="1"/>
</dbReference>
<keyword evidence="3" id="KW-1185">Reference proteome</keyword>
<dbReference type="HOGENOM" id="CLU_1241255_0_0_1"/>
<proteinExistence type="predicted"/>
<dbReference type="AlphaFoldDB" id="B4NF29"/>
<dbReference type="FunCoup" id="B4NF29">
    <property type="interactions" value="3"/>
</dbReference>
<feature type="chain" id="PRO_5006458389" evidence="1">
    <location>
        <begin position="19"/>
        <end position="305"/>
    </location>
</feature>
<name>B4NF29_DROWI</name>
<feature type="signal peptide" evidence="1">
    <location>
        <begin position="1"/>
        <end position="18"/>
    </location>
</feature>
<keyword evidence="1" id="KW-0732">Signal</keyword>
<dbReference type="PANTHER" id="PTHR21253">
    <property type="entry name" value="F-BOX ONLY PROTEIN 11-RELATED"/>
    <property type="match status" value="1"/>
</dbReference>
<dbReference type="InterPro" id="IPR006631">
    <property type="entry name" value="DM4_12"/>
</dbReference>
<dbReference type="InParanoid" id="B4NF29"/>
<accession>B4NF29</accession>
<evidence type="ECO:0000256" key="1">
    <source>
        <dbReference type="SAM" id="SignalP"/>
    </source>
</evidence>
<evidence type="ECO:0000313" key="3">
    <source>
        <dbReference type="Proteomes" id="UP000007798"/>
    </source>
</evidence>
<organism evidence="2 3">
    <name type="scientific">Drosophila willistoni</name>
    <name type="common">Fruit fly</name>
    <dbReference type="NCBI Taxonomy" id="7260"/>
    <lineage>
        <taxon>Eukaryota</taxon>
        <taxon>Metazoa</taxon>
        <taxon>Ecdysozoa</taxon>
        <taxon>Arthropoda</taxon>
        <taxon>Hexapoda</taxon>
        <taxon>Insecta</taxon>
        <taxon>Pterygota</taxon>
        <taxon>Neoptera</taxon>
        <taxon>Endopterygota</taxon>
        <taxon>Diptera</taxon>
        <taxon>Brachycera</taxon>
        <taxon>Muscomorpha</taxon>
        <taxon>Ephydroidea</taxon>
        <taxon>Drosophilidae</taxon>
        <taxon>Drosophila</taxon>
        <taxon>Sophophora</taxon>
    </lineage>
</organism>
<dbReference type="EMBL" id="CH964251">
    <property type="protein sequence ID" value="EDW83404.2"/>
    <property type="molecule type" value="Genomic_DNA"/>
</dbReference>
<gene>
    <name evidence="2" type="primary">Dwil\GK19109</name>
    <name evidence="2" type="ORF">Dwil_GK19109</name>
</gene>
<sequence length="305" mass="35927">MLVLVLANYLSLANLTSSTVSETKFLSRRVRGLIFPDKASLLLTAALTKLILGGRPSGLQYSLEFDMYVPLPDSIHGWEPTILHRHLKPMPKMPMLAMKPKQRWDWYDYRMEGGSETGRPYYSYYGYNPTTSYKTNGISTNNFYKTPWHVDNNPSTSYKINRISTNNFYKTPWHLGKPSRTWNSGNDEEVYDSWLHVPTWKLNRDYRERRDIYDQFEAMGHVFQLDLRSCIKRAMCELRARVNQQHDDGLLMEDLMRIILTIPDNVIDDPKYKHRLDIKDCERFYAVTCPYRVLDFLTQSPKNRE</sequence>
<dbReference type="eggNOG" id="ENOG502T8H4">
    <property type="taxonomic scope" value="Eukaryota"/>
</dbReference>
<reference evidence="2 3" key="1">
    <citation type="journal article" date="2007" name="Nature">
        <title>Evolution of genes and genomes on the Drosophila phylogeny.</title>
        <authorList>
            <consortium name="Drosophila 12 Genomes Consortium"/>
            <person name="Clark A.G."/>
            <person name="Eisen M.B."/>
            <person name="Smith D.R."/>
            <person name="Bergman C.M."/>
            <person name="Oliver B."/>
            <person name="Markow T.A."/>
            <person name="Kaufman T.C."/>
            <person name="Kellis M."/>
            <person name="Gelbart W."/>
            <person name="Iyer V.N."/>
            <person name="Pollard D.A."/>
            <person name="Sackton T.B."/>
            <person name="Larracuente A.M."/>
            <person name="Singh N.D."/>
            <person name="Abad J.P."/>
            <person name="Abt D.N."/>
            <person name="Adryan B."/>
            <person name="Aguade M."/>
            <person name="Akashi H."/>
            <person name="Anderson W.W."/>
            <person name="Aquadro C.F."/>
            <person name="Ardell D.H."/>
            <person name="Arguello R."/>
            <person name="Artieri C.G."/>
            <person name="Barbash D.A."/>
            <person name="Barker D."/>
            <person name="Barsanti P."/>
            <person name="Batterham P."/>
            <person name="Batzoglou S."/>
            <person name="Begun D."/>
            <person name="Bhutkar A."/>
            <person name="Blanco E."/>
            <person name="Bosak S.A."/>
            <person name="Bradley R.K."/>
            <person name="Brand A.D."/>
            <person name="Brent M.R."/>
            <person name="Brooks A.N."/>
            <person name="Brown R.H."/>
            <person name="Butlin R.K."/>
            <person name="Caggese C."/>
            <person name="Calvi B.R."/>
            <person name="Bernardo de Carvalho A."/>
            <person name="Caspi A."/>
            <person name="Castrezana S."/>
            <person name="Celniker S.E."/>
            <person name="Chang J.L."/>
            <person name="Chapple C."/>
            <person name="Chatterji S."/>
            <person name="Chinwalla A."/>
            <person name="Civetta A."/>
            <person name="Clifton S.W."/>
            <person name="Comeron J.M."/>
            <person name="Costello J.C."/>
            <person name="Coyne J.A."/>
            <person name="Daub J."/>
            <person name="David R.G."/>
            <person name="Delcher A.L."/>
            <person name="Delehaunty K."/>
            <person name="Do C.B."/>
            <person name="Ebling H."/>
            <person name="Edwards K."/>
            <person name="Eickbush T."/>
            <person name="Evans J.D."/>
            <person name="Filipski A."/>
            <person name="Findeiss S."/>
            <person name="Freyhult E."/>
            <person name="Fulton L."/>
            <person name="Fulton R."/>
            <person name="Garcia A.C."/>
            <person name="Gardiner A."/>
            <person name="Garfield D.A."/>
            <person name="Garvin B.E."/>
            <person name="Gibson G."/>
            <person name="Gilbert D."/>
            <person name="Gnerre S."/>
            <person name="Godfrey J."/>
            <person name="Good R."/>
            <person name="Gotea V."/>
            <person name="Gravely B."/>
            <person name="Greenberg A.J."/>
            <person name="Griffiths-Jones S."/>
            <person name="Gross S."/>
            <person name="Guigo R."/>
            <person name="Gustafson E.A."/>
            <person name="Haerty W."/>
            <person name="Hahn M.W."/>
            <person name="Halligan D.L."/>
            <person name="Halpern A.L."/>
            <person name="Halter G.M."/>
            <person name="Han M.V."/>
            <person name="Heger A."/>
            <person name="Hillier L."/>
            <person name="Hinrichs A.S."/>
            <person name="Holmes I."/>
            <person name="Hoskins R.A."/>
            <person name="Hubisz M.J."/>
            <person name="Hultmark D."/>
            <person name="Huntley M.A."/>
            <person name="Jaffe D.B."/>
            <person name="Jagadeeshan S."/>
            <person name="Jeck W.R."/>
            <person name="Johnson J."/>
            <person name="Jones C.D."/>
            <person name="Jordan W.C."/>
            <person name="Karpen G.H."/>
            <person name="Kataoka E."/>
            <person name="Keightley P.D."/>
            <person name="Kheradpour P."/>
            <person name="Kirkness E.F."/>
            <person name="Koerich L.B."/>
            <person name="Kristiansen K."/>
            <person name="Kudrna D."/>
            <person name="Kulathinal R.J."/>
            <person name="Kumar S."/>
            <person name="Kwok R."/>
            <person name="Lander E."/>
            <person name="Langley C.H."/>
            <person name="Lapoint R."/>
            <person name="Lazzaro B.P."/>
            <person name="Lee S.J."/>
            <person name="Levesque L."/>
            <person name="Li R."/>
            <person name="Lin C.F."/>
            <person name="Lin M.F."/>
            <person name="Lindblad-Toh K."/>
            <person name="Llopart A."/>
            <person name="Long M."/>
            <person name="Low L."/>
            <person name="Lozovsky E."/>
            <person name="Lu J."/>
            <person name="Luo M."/>
            <person name="Machado C.A."/>
            <person name="Makalowski W."/>
            <person name="Marzo M."/>
            <person name="Matsuda M."/>
            <person name="Matzkin L."/>
            <person name="McAllister B."/>
            <person name="McBride C.S."/>
            <person name="McKernan B."/>
            <person name="McKernan K."/>
            <person name="Mendez-Lago M."/>
            <person name="Minx P."/>
            <person name="Mollenhauer M.U."/>
            <person name="Montooth K."/>
            <person name="Mount S.M."/>
            <person name="Mu X."/>
            <person name="Myers E."/>
            <person name="Negre B."/>
            <person name="Newfeld S."/>
            <person name="Nielsen R."/>
            <person name="Noor M.A."/>
            <person name="O'Grady P."/>
            <person name="Pachter L."/>
            <person name="Papaceit M."/>
            <person name="Parisi M.J."/>
            <person name="Parisi M."/>
            <person name="Parts L."/>
            <person name="Pedersen J.S."/>
            <person name="Pesole G."/>
            <person name="Phillippy A.M."/>
            <person name="Ponting C.P."/>
            <person name="Pop M."/>
            <person name="Porcelli D."/>
            <person name="Powell J.R."/>
            <person name="Prohaska S."/>
            <person name="Pruitt K."/>
            <person name="Puig M."/>
            <person name="Quesneville H."/>
            <person name="Ram K.R."/>
            <person name="Rand D."/>
            <person name="Rasmussen M.D."/>
            <person name="Reed L.K."/>
            <person name="Reenan R."/>
            <person name="Reily A."/>
            <person name="Remington K.A."/>
            <person name="Rieger T.T."/>
            <person name="Ritchie M.G."/>
            <person name="Robin C."/>
            <person name="Rogers Y.H."/>
            <person name="Rohde C."/>
            <person name="Rozas J."/>
            <person name="Rubenfield M.J."/>
            <person name="Ruiz A."/>
            <person name="Russo S."/>
            <person name="Salzberg S.L."/>
            <person name="Sanchez-Gracia A."/>
            <person name="Saranga D.J."/>
            <person name="Sato H."/>
            <person name="Schaeffer S.W."/>
            <person name="Schatz M.C."/>
            <person name="Schlenke T."/>
            <person name="Schwartz R."/>
            <person name="Segarra C."/>
            <person name="Singh R.S."/>
            <person name="Sirot L."/>
            <person name="Sirota M."/>
            <person name="Sisneros N.B."/>
            <person name="Smith C.D."/>
            <person name="Smith T.F."/>
            <person name="Spieth J."/>
            <person name="Stage D.E."/>
            <person name="Stark A."/>
            <person name="Stephan W."/>
            <person name="Strausberg R.L."/>
            <person name="Strempel S."/>
            <person name="Sturgill D."/>
            <person name="Sutton G."/>
            <person name="Sutton G.G."/>
            <person name="Tao W."/>
            <person name="Teichmann S."/>
            <person name="Tobari Y.N."/>
            <person name="Tomimura Y."/>
            <person name="Tsolas J.M."/>
            <person name="Valente V.L."/>
            <person name="Venter E."/>
            <person name="Venter J.C."/>
            <person name="Vicario S."/>
            <person name="Vieira F.G."/>
            <person name="Vilella A.J."/>
            <person name="Villasante A."/>
            <person name="Walenz B."/>
            <person name="Wang J."/>
            <person name="Wasserman M."/>
            <person name="Watts T."/>
            <person name="Wilson D."/>
            <person name="Wilson R.K."/>
            <person name="Wing R.A."/>
            <person name="Wolfner M.F."/>
            <person name="Wong A."/>
            <person name="Wong G.K."/>
            <person name="Wu C.I."/>
            <person name="Wu G."/>
            <person name="Yamamoto D."/>
            <person name="Yang H.P."/>
            <person name="Yang S.P."/>
            <person name="Yorke J.A."/>
            <person name="Yoshida K."/>
            <person name="Zdobnov E."/>
            <person name="Zhang P."/>
            <person name="Zhang Y."/>
            <person name="Zimin A.V."/>
            <person name="Baldwin J."/>
            <person name="Abdouelleil A."/>
            <person name="Abdulkadir J."/>
            <person name="Abebe A."/>
            <person name="Abera B."/>
            <person name="Abreu J."/>
            <person name="Acer S.C."/>
            <person name="Aftuck L."/>
            <person name="Alexander A."/>
            <person name="An P."/>
            <person name="Anderson E."/>
            <person name="Anderson S."/>
            <person name="Arachi H."/>
            <person name="Azer M."/>
            <person name="Bachantsang P."/>
            <person name="Barry A."/>
            <person name="Bayul T."/>
            <person name="Berlin A."/>
            <person name="Bessette D."/>
            <person name="Bloom T."/>
            <person name="Blye J."/>
            <person name="Boguslavskiy L."/>
            <person name="Bonnet C."/>
            <person name="Boukhgalter B."/>
            <person name="Bourzgui I."/>
            <person name="Brown A."/>
            <person name="Cahill P."/>
            <person name="Channer S."/>
            <person name="Cheshatsang Y."/>
            <person name="Chuda L."/>
            <person name="Citroen M."/>
            <person name="Collymore A."/>
            <person name="Cooke P."/>
            <person name="Costello M."/>
            <person name="D'Aco K."/>
            <person name="Daza R."/>
            <person name="De Haan G."/>
            <person name="DeGray S."/>
            <person name="DeMaso C."/>
            <person name="Dhargay N."/>
            <person name="Dooley K."/>
            <person name="Dooley E."/>
            <person name="Doricent M."/>
            <person name="Dorje P."/>
            <person name="Dorjee K."/>
            <person name="Dupes A."/>
            <person name="Elong R."/>
            <person name="Falk J."/>
            <person name="Farina A."/>
            <person name="Faro S."/>
            <person name="Ferguson D."/>
            <person name="Fisher S."/>
            <person name="Foley C.D."/>
            <person name="Franke A."/>
            <person name="Friedrich D."/>
            <person name="Gadbois L."/>
            <person name="Gearin G."/>
            <person name="Gearin C.R."/>
            <person name="Giannoukos G."/>
            <person name="Goode T."/>
            <person name="Graham J."/>
            <person name="Grandbois E."/>
            <person name="Grewal S."/>
            <person name="Gyaltsen K."/>
            <person name="Hafez N."/>
            <person name="Hagos B."/>
            <person name="Hall J."/>
            <person name="Henson C."/>
            <person name="Hollinger A."/>
            <person name="Honan T."/>
            <person name="Huard M.D."/>
            <person name="Hughes L."/>
            <person name="Hurhula B."/>
            <person name="Husby M.E."/>
            <person name="Kamat A."/>
            <person name="Kanga B."/>
            <person name="Kashin S."/>
            <person name="Khazanovich D."/>
            <person name="Kisner P."/>
            <person name="Lance K."/>
            <person name="Lara M."/>
            <person name="Lee W."/>
            <person name="Lennon N."/>
            <person name="Letendre F."/>
            <person name="LeVine R."/>
            <person name="Lipovsky A."/>
            <person name="Liu X."/>
            <person name="Liu J."/>
            <person name="Liu S."/>
            <person name="Lokyitsang T."/>
            <person name="Lokyitsang Y."/>
            <person name="Lubonja R."/>
            <person name="Lui A."/>
            <person name="MacDonald P."/>
            <person name="Magnisalis V."/>
            <person name="Maru K."/>
            <person name="Matthews C."/>
            <person name="McCusker W."/>
            <person name="McDonough S."/>
            <person name="Mehta T."/>
            <person name="Meldrim J."/>
            <person name="Meneus L."/>
            <person name="Mihai O."/>
            <person name="Mihalev A."/>
            <person name="Mihova T."/>
            <person name="Mittelman R."/>
            <person name="Mlenga V."/>
            <person name="Montmayeur A."/>
            <person name="Mulrain L."/>
            <person name="Navidi A."/>
            <person name="Naylor J."/>
            <person name="Negash T."/>
            <person name="Nguyen T."/>
            <person name="Nguyen N."/>
            <person name="Nicol R."/>
            <person name="Norbu C."/>
            <person name="Norbu N."/>
            <person name="Novod N."/>
            <person name="O'Neill B."/>
            <person name="Osman S."/>
            <person name="Markiewicz E."/>
            <person name="Oyono O.L."/>
            <person name="Patti C."/>
            <person name="Phunkhang P."/>
            <person name="Pierre F."/>
            <person name="Priest M."/>
            <person name="Raghuraman S."/>
            <person name="Rege F."/>
            <person name="Reyes R."/>
            <person name="Rise C."/>
            <person name="Rogov P."/>
            <person name="Ross K."/>
            <person name="Ryan E."/>
            <person name="Settipalli S."/>
            <person name="Shea T."/>
            <person name="Sherpa N."/>
            <person name="Shi L."/>
            <person name="Shih D."/>
            <person name="Sparrow T."/>
            <person name="Spaulding J."/>
            <person name="Stalker J."/>
            <person name="Stange-Thomann N."/>
            <person name="Stavropoulos S."/>
            <person name="Stone C."/>
            <person name="Strader C."/>
            <person name="Tesfaye S."/>
            <person name="Thomson T."/>
            <person name="Thoulutsang Y."/>
            <person name="Thoulutsang D."/>
            <person name="Topham K."/>
            <person name="Topping I."/>
            <person name="Tsamla T."/>
            <person name="Vassiliev H."/>
            <person name="Vo A."/>
            <person name="Wangchuk T."/>
            <person name="Wangdi T."/>
            <person name="Weiand M."/>
            <person name="Wilkinson J."/>
            <person name="Wilson A."/>
            <person name="Yadav S."/>
            <person name="Young G."/>
            <person name="Yu Q."/>
            <person name="Zembek L."/>
            <person name="Zhong D."/>
            <person name="Zimmer A."/>
            <person name="Zwirko Z."/>
            <person name="Jaffe D.B."/>
            <person name="Alvarez P."/>
            <person name="Brockman W."/>
            <person name="Butler J."/>
            <person name="Chin C."/>
            <person name="Gnerre S."/>
            <person name="Grabherr M."/>
            <person name="Kleber M."/>
            <person name="Mauceli E."/>
            <person name="MacCallum I."/>
        </authorList>
    </citation>
    <scope>NUCLEOTIDE SEQUENCE [LARGE SCALE GENOMIC DNA]</scope>
    <source>
        <strain evidence="3">Tucson 14030-0811.24</strain>
    </source>
</reference>
<dbReference type="Pfam" id="PF07841">
    <property type="entry name" value="DM4_12"/>
    <property type="match status" value="1"/>
</dbReference>